<evidence type="ECO:0000313" key="1">
    <source>
        <dbReference type="EMBL" id="TPV34930.1"/>
    </source>
</evidence>
<dbReference type="RefSeq" id="WP_140989383.1">
    <property type="nucleotide sequence ID" value="NZ_VHIQ01000002.1"/>
</dbReference>
<comment type="caution">
    <text evidence="1">The sequence shown here is derived from an EMBL/GenBank/DDBJ whole genome shotgun (WGS) entry which is preliminary data.</text>
</comment>
<evidence type="ECO:0000313" key="2">
    <source>
        <dbReference type="Proteomes" id="UP000317332"/>
    </source>
</evidence>
<reference evidence="1 2" key="1">
    <citation type="submission" date="2019-06" db="EMBL/GenBank/DDBJ databases">
        <title>Flavobacteriaceae Paucihalobacterium erythroidium CWB-1, complete genome.</title>
        <authorList>
            <person name="Wu S."/>
        </authorList>
    </citation>
    <scope>NUCLEOTIDE SEQUENCE [LARGE SCALE GENOMIC DNA]</scope>
    <source>
        <strain evidence="1 2">CWB-1</strain>
    </source>
</reference>
<dbReference type="Proteomes" id="UP000317332">
    <property type="component" value="Unassembled WGS sequence"/>
</dbReference>
<gene>
    <name evidence="1" type="ORF">FJ651_05225</name>
</gene>
<sequence length="227" mass="25210">MANIFRFILVVGCILFVTNTNAQHKRYAIQNGIGIFGGLTQFDIITDNFQTKASSGWIGGLSANVDIPHKWYNVSYVIQLSENNVNISASPQGNLTTEEVEYKMTAAQIGLLMHIKLANRYLTVDVGPMLQYSGELELKDKSQENYVLTGYTNLTAKDISNINKFNANGVVGLTAGFDNFRLRAHYIYGFTNMLNNLNKDGLDVSGNSTDKFKGNQSMLVFGAFFLF</sequence>
<organism evidence="1 2">
    <name type="scientific">Paucihalobacter ruber</name>
    <dbReference type="NCBI Taxonomy" id="2567861"/>
    <lineage>
        <taxon>Bacteria</taxon>
        <taxon>Pseudomonadati</taxon>
        <taxon>Bacteroidota</taxon>
        <taxon>Flavobacteriia</taxon>
        <taxon>Flavobacteriales</taxon>
        <taxon>Flavobacteriaceae</taxon>
        <taxon>Paucihalobacter</taxon>
    </lineage>
</organism>
<proteinExistence type="predicted"/>
<name>A0A506PRT6_9FLAO</name>
<accession>A0A506PRT6</accession>
<protein>
    <submittedName>
        <fullName evidence="1">PorT family protein</fullName>
    </submittedName>
</protein>
<dbReference type="EMBL" id="VHIQ01000002">
    <property type="protein sequence ID" value="TPV34930.1"/>
    <property type="molecule type" value="Genomic_DNA"/>
</dbReference>
<dbReference type="OrthoDB" id="1143271at2"/>
<dbReference type="AlphaFoldDB" id="A0A506PRT6"/>
<keyword evidence="2" id="KW-1185">Reference proteome</keyword>